<proteinExistence type="predicted"/>
<dbReference type="EMBL" id="CAJNRE010008458">
    <property type="protein sequence ID" value="CAF2073296.1"/>
    <property type="molecule type" value="Genomic_DNA"/>
</dbReference>
<dbReference type="Proteomes" id="UP000676336">
    <property type="component" value="Unassembled WGS sequence"/>
</dbReference>
<comment type="caution">
    <text evidence="1">The sequence shown here is derived from an EMBL/GenBank/DDBJ whole genome shotgun (WGS) entry which is preliminary data.</text>
</comment>
<protein>
    <submittedName>
        <fullName evidence="1">Uncharacterized protein</fullName>
    </submittedName>
</protein>
<evidence type="ECO:0000313" key="3">
    <source>
        <dbReference type="Proteomes" id="UP000663824"/>
    </source>
</evidence>
<organism evidence="1 3">
    <name type="scientific">Rotaria magnacalcarata</name>
    <dbReference type="NCBI Taxonomy" id="392030"/>
    <lineage>
        <taxon>Eukaryota</taxon>
        <taxon>Metazoa</taxon>
        <taxon>Spiralia</taxon>
        <taxon>Gnathifera</taxon>
        <taxon>Rotifera</taxon>
        <taxon>Eurotatoria</taxon>
        <taxon>Bdelloidea</taxon>
        <taxon>Philodinida</taxon>
        <taxon>Philodinidae</taxon>
        <taxon>Rotaria</taxon>
    </lineage>
</organism>
<accession>A0A816RBZ4</accession>
<gene>
    <name evidence="1" type="ORF">MBJ925_LOCUS17123</name>
    <name evidence="2" type="ORF">SMN809_LOCUS17430</name>
</gene>
<dbReference type="EMBL" id="CAJOBI010008060">
    <property type="protein sequence ID" value="CAF4102890.1"/>
    <property type="molecule type" value="Genomic_DNA"/>
</dbReference>
<evidence type="ECO:0000313" key="2">
    <source>
        <dbReference type="EMBL" id="CAF4102890.1"/>
    </source>
</evidence>
<evidence type="ECO:0000313" key="1">
    <source>
        <dbReference type="EMBL" id="CAF2073296.1"/>
    </source>
</evidence>
<dbReference type="Proteomes" id="UP000663824">
    <property type="component" value="Unassembled WGS sequence"/>
</dbReference>
<reference evidence="1" key="1">
    <citation type="submission" date="2021-02" db="EMBL/GenBank/DDBJ databases">
        <authorList>
            <person name="Nowell W R."/>
        </authorList>
    </citation>
    <scope>NUCLEOTIDE SEQUENCE</scope>
</reference>
<dbReference type="AlphaFoldDB" id="A0A816RBZ4"/>
<sequence length="264" mass="31312">MQKKVLENLKYLPKFEPMASRKIYYINRTTTWDTITKLIKLAKETNRFAMEIKYGYKDPYPALIQILFPYKLQFFVVFVETKHLPWLDLCLHAKIESLFSVILSPSNVIQSWNDIKMDLKLFLDHALFKSHQIDRIHVVSIQQKSREWLQKTLGSVELKHALFDHWTLQTAIAFIFQEYLDTTLSKSHDWDIGLYLEFDPGYVEELIHRDTFVCNLQAGHYYRSIHSEYAVHECMATNKLAALFLNEWTVKQAGNYLKKYSNDF</sequence>
<name>A0A816RBZ4_9BILA</name>